<accession>A0A5J4UY99</accession>
<reference evidence="2 3" key="1">
    <citation type="submission" date="2019-03" db="EMBL/GenBank/DDBJ databases">
        <title>Single cell metagenomics reveals metabolic interactions within the superorganism composed of flagellate Streblomastix strix and complex community of Bacteroidetes bacteria on its surface.</title>
        <authorList>
            <person name="Treitli S.C."/>
            <person name="Kolisko M."/>
            <person name="Husnik F."/>
            <person name="Keeling P."/>
            <person name="Hampl V."/>
        </authorList>
    </citation>
    <scope>NUCLEOTIDE SEQUENCE [LARGE SCALE GENOMIC DNA]</scope>
    <source>
        <strain evidence="2">ST1C</strain>
    </source>
</reference>
<dbReference type="Proteomes" id="UP000324800">
    <property type="component" value="Unassembled WGS sequence"/>
</dbReference>
<comment type="caution">
    <text evidence="2">The sequence shown here is derived from an EMBL/GenBank/DDBJ whole genome shotgun (WGS) entry which is preliminary data.</text>
</comment>
<dbReference type="GO" id="GO:0004674">
    <property type="term" value="F:protein serine/threonine kinase activity"/>
    <property type="evidence" value="ECO:0007669"/>
    <property type="project" value="TreeGrafter"/>
</dbReference>
<dbReference type="InterPro" id="IPR008271">
    <property type="entry name" value="Ser/Thr_kinase_AS"/>
</dbReference>
<organism evidence="2 3">
    <name type="scientific">Streblomastix strix</name>
    <dbReference type="NCBI Taxonomy" id="222440"/>
    <lineage>
        <taxon>Eukaryota</taxon>
        <taxon>Metamonada</taxon>
        <taxon>Preaxostyla</taxon>
        <taxon>Oxymonadida</taxon>
        <taxon>Streblomastigidae</taxon>
        <taxon>Streblomastix</taxon>
    </lineage>
</organism>
<dbReference type="PROSITE" id="PS00108">
    <property type="entry name" value="PROTEIN_KINASE_ST"/>
    <property type="match status" value="1"/>
</dbReference>
<evidence type="ECO:0000313" key="3">
    <source>
        <dbReference type="Proteomes" id="UP000324800"/>
    </source>
</evidence>
<dbReference type="GO" id="GO:0005524">
    <property type="term" value="F:ATP binding"/>
    <property type="evidence" value="ECO:0007669"/>
    <property type="project" value="InterPro"/>
</dbReference>
<dbReference type="GO" id="GO:0044773">
    <property type="term" value="P:mitotic DNA damage checkpoint signaling"/>
    <property type="evidence" value="ECO:0007669"/>
    <property type="project" value="TreeGrafter"/>
</dbReference>
<dbReference type="InterPro" id="IPR000719">
    <property type="entry name" value="Prot_kinase_dom"/>
</dbReference>
<sequence length="173" mass="19883">MTAKTLNRPESLKDDNAWNLLSQMLSFDRKDRISATDALKHPFFTSPQAISEITKEAHLLAHVYEVYDRKYGIVAVKIVQKEKFDVRELEAAEIIHNCRRLSFNYGPQTLNLFAKQPQISLPSFILRTLMKQILEGLRVFHETGLVHRDIKCDNILLHCPPGTGRVHAKISDF</sequence>
<dbReference type="Pfam" id="PF00069">
    <property type="entry name" value="Pkinase"/>
    <property type="match status" value="1"/>
</dbReference>
<evidence type="ECO:0000313" key="2">
    <source>
        <dbReference type="EMBL" id="KAA6374871.1"/>
    </source>
</evidence>
<dbReference type="PANTHER" id="PTHR44167">
    <property type="entry name" value="OVARIAN-SPECIFIC SERINE/THREONINE-PROTEIN KINASE LOK-RELATED"/>
    <property type="match status" value="1"/>
</dbReference>
<name>A0A5J4UY99_9EUKA</name>
<dbReference type="EMBL" id="SNRW01011655">
    <property type="protein sequence ID" value="KAA6374871.1"/>
    <property type="molecule type" value="Genomic_DNA"/>
</dbReference>
<dbReference type="InterPro" id="IPR011009">
    <property type="entry name" value="Kinase-like_dom_sf"/>
</dbReference>
<dbReference type="GO" id="GO:0005634">
    <property type="term" value="C:nucleus"/>
    <property type="evidence" value="ECO:0007669"/>
    <property type="project" value="TreeGrafter"/>
</dbReference>
<proteinExistence type="predicted"/>
<feature type="domain" description="Protein kinase" evidence="1">
    <location>
        <begin position="1"/>
        <end position="173"/>
    </location>
</feature>
<gene>
    <name evidence="2" type="ORF">EZS28_029603</name>
</gene>
<dbReference type="AlphaFoldDB" id="A0A5J4UY99"/>
<protein>
    <recommendedName>
        <fullName evidence="1">Protein kinase domain-containing protein</fullName>
    </recommendedName>
</protein>
<dbReference type="PROSITE" id="PS50011">
    <property type="entry name" value="PROTEIN_KINASE_DOM"/>
    <property type="match status" value="1"/>
</dbReference>
<dbReference type="SUPFAM" id="SSF56112">
    <property type="entry name" value="Protein kinase-like (PK-like)"/>
    <property type="match status" value="2"/>
</dbReference>
<evidence type="ECO:0000259" key="1">
    <source>
        <dbReference type="PROSITE" id="PS50011"/>
    </source>
</evidence>
<dbReference type="Gene3D" id="1.10.510.10">
    <property type="entry name" value="Transferase(Phosphotransferase) domain 1"/>
    <property type="match status" value="2"/>
</dbReference>
<dbReference type="PANTHER" id="PTHR44167:SF24">
    <property type="entry name" value="SERINE_THREONINE-PROTEIN KINASE CHK2"/>
    <property type="match status" value="1"/>
</dbReference>